<reference evidence="2" key="2">
    <citation type="submission" date="2020-10" db="EMBL/GenBank/DDBJ databases">
        <title>Enrichment of novel Verrucomicrobia, Bacteroidetes and Krumholzibacteria in an oxygen-limited, methane- and iron-fed bioreactor inoculated with Bothnian Sea sediments.</title>
        <authorList>
            <person name="Martins P.D."/>
            <person name="de Jong A."/>
            <person name="Lenstra W.K."/>
            <person name="van Helmond N.A.G.M."/>
            <person name="Slomp C.P."/>
            <person name="Jetten M.S.M."/>
            <person name="Welte C.U."/>
            <person name="Rasigraf O."/>
        </authorList>
    </citation>
    <scope>NUCLEOTIDE SEQUENCE</scope>
    <source>
        <strain evidence="2">MAG47</strain>
    </source>
</reference>
<dbReference type="RefSeq" id="WP_036587961.1">
    <property type="nucleotide sequence ID" value="NZ_CP130431.1"/>
</dbReference>
<sequence length="152" mass="16254">MSTETGGGNPTSLSSEARFAFYKEAYFATAERQFQYGKWVLASLLTVHAGSLLAISQAGSKTGALYAACGPLLIYGVGISLIAGGMAWFNFTVAMNVYASILVHIRENKEYKVSRKVRVTMGITVWGTPLIAAIALGLFFLAAARATNILHP</sequence>
<keyword evidence="1" id="KW-0472">Membrane</keyword>
<accession>A0A011UDD2</accession>
<keyword evidence="1" id="KW-1133">Transmembrane helix</keyword>
<gene>
    <name evidence="2" type="ORF">IH622_19390</name>
</gene>
<protein>
    <submittedName>
        <fullName evidence="2">Uncharacterized protein</fullName>
    </submittedName>
</protein>
<comment type="caution">
    <text evidence="2">The sequence shown here is derived from an EMBL/GenBank/DDBJ whole genome shotgun (WGS) entry which is preliminary data.</text>
</comment>
<feature type="transmembrane region" description="Helical" evidence="1">
    <location>
        <begin position="36"/>
        <end position="56"/>
    </location>
</feature>
<evidence type="ECO:0000313" key="2">
    <source>
        <dbReference type="EMBL" id="MBE0562961.1"/>
    </source>
</evidence>
<dbReference type="AlphaFoldDB" id="A0A011UDD2"/>
<keyword evidence="1" id="KW-0812">Transmembrane</keyword>
<proteinExistence type="predicted"/>
<evidence type="ECO:0000313" key="3">
    <source>
        <dbReference type="Proteomes" id="UP000642265"/>
    </source>
</evidence>
<feature type="transmembrane region" description="Helical" evidence="1">
    <location>
        <begin position="63"/>
        <end position="82"/>
    </location>
</feature>
<feature type="transmembrane region" description="Helical" evidence="1">
    <location>
        <begin position="117"/>
        <end position="144"/>
    </location>
</feature>
<dbReference type="Proteomes" id="UP000642265">
    <property type="component" value="Unassembled WGS sequence"/>
</dbReference>
<evidence type="ECO:0000256" key="1">
    <source>
        <dbReference type="SAM" id="Phobius"/>
    </source>
</evidence>
<reference evidence="2" key="1">
    <citation type="submission" date="2020-09" db="EMBL/GenBank/DDBJ databases">
        <authorList>
            <person name="Dalcin Martins P."/>
        </authorList>
    </citation>
    <scope>NUCLEOTIDE SEQUENCE</scope>
    <source>
        <strain evidence="2">MAG47</strain>
    </source>
</reference>
<name>A0A011UDD2_BRUAN</name>
<dbReference type="EMBL" id="JACZKO010000048">
    <property type="protein sequence ID" value="MBE0562961.1"/>
    <property type="molecule type" value="Genomic_DNA"/>
</dbReference>
<organism evidence="2 3">
    <name type="scientific">Brucella anthropi</name>
    <name type="common">Ochrobactrum anthropi</name>
    <dbReference type="NCBI Taxonomy" id="529"/>
    <lineage>
        <taxon>Bacteria</taxon>
        <taxon>Pseudomonadati</taxon>
        <taxon>Pseudomonadota</taxon>
        <taxon>Alphaproteobacteria</taxon>
        <taxon>Hyphomicrobiales</taxon>
        <taxon>Brucellaceae</taxon>
        <taxon>Brucella/Ochrobactrum group</taxon>
        <taxon>Brucella</taxon>
    </lineage>
</organism>